<protein>
    <submittedName>
        <fullName evidence="1">Uncharacterized protein</fullName>
    </submittedName>
</protein>
<dbReference type="EMBL" id="MZ333457">
    <property type="protein sequence ID" value="QYI86562.1"/>
    <property type="molecule type" value="Genomic_DNA"/>
</dbReference>
<keyword evidence="2" id="KW-1185">Reference proteome</keyword>
<name>A0AAE8BF22_9CAUD</name>
<evidence type="ECO:0000313" key="2">
    <source>
        <dbReference type="Proteomes" id="UP000827296"/>
    </source>
</evidence>
<evidence type="ECO:0000313" key="1">
    <source>
        <dbReference type="EMBL" id="QYI86562.1"/>
    </source>
</evidence>
<dbReference type="Proteomes" id="UP000827296">
    <property type="component" value="Segment"/>
</dbReference>
<sequence length="74" mass="8087">MKLKDLLEAVAPMQDITLEIAGLTAPEGIYAKDIQKLRPMALEMEVVDVHTAWYNGEDCIETTLGVVVTGGNKK</sequence>
<proteinExistence type="predicted"/>
<accession>A0AAE8BF22</accession>
<reference evidence="1 2" key="1">
    <citation type="journal article" date="2022" name="Viruses">
        <title>Two Novel Lytic Bacteriophages Infecting Enterococcus spp. Are Promising Candidates for Targeted Antibacterial Therapy.</title>
        <authorList>
            <person name="Tkachev P.V."/>
            <person name="Pchelin I.M."/>
            <person name="Azarov D.V."/>
            <person name="Gorshkov A.N."/>
            <person name="Shamova O.V."/>
            <person name="Dmitriev A.V."/>
            <person name="Goncharov A.E."/>
        </authorList>
    </citation>
    <scope>NUCLEOTIDE SEQUENCE [LARGE SCALE GENOMIC DNA]</scope>
</reference>
<organism evidence="1 2">
    <name type="scientific">Enterococcus phage SSsP-1</name>
    <dbReference type="NCBI Taxonomy" id="2859527"/>
    <lineage>
        <taxon>Viruses</taxon>
        <taxon>Duplodnaviria</taxon>
        <taxon>Heunggongvirae</taxon>
        <taxon>Uroviricota</taxon>
        <taxon>Caudoviricetes</taxon>
        <taxon>Saphexavirus</taxon>
        <taxon>Saphexavirus SSsP1</taxon>
    </lineage>
</organism>